<feature type="transmembrane region" description="Helical" evidence="7">
    <location>
        <begin position="67"/>
        <end position="89"/>
    </location>
</feature>
<dbReference type="Pfam" id="PF00528">
    <property type="entry name" value="BPD_transp_1"/>
    <property type="match status" value="1"/>
</dbReference>
<sequence>MTIDYRRAPVRTGLAVGTALVLLLAWEIAALTDVIPTRFAPSPSQILGELGGMIATSALWSAIGATLYAWAQALALAVTAGTAIGLALGSSRYFSALFGPILDFLKPIPSIAMIPLVIFTIGSGKNAEVFLATYGAFFQMLMSSISATRMIDPVGRDTADAYSFGFWTRLRYVIVPSMLPQLMTGIRIASNTALIFCITAELLMGMAGLGSALGAAGSAGNLTVMYAYIVVIGIVGFSLNTGLLALQKRILSWHESYRNEAA</sequence>
<dbReference type="Proteomes" id="UP000705983">
    <property type="component" value="Unassembled WGS sequence"/>
</dbReference>
<evidence type="ECO:0000313" key="10">
    <source>
        <dbReference type="Proteomes" id="UP000705983"/>
    </source>
</evidence>
<dbReference type="Gene3D" id="1.10.3720.10">
    <property type="entry name" value="MetI-like"/>
    <property type="match status" value="1"/>
</dbReference>
<evidence type="ECO:0000256" key="5">
    <source>
        <dbReference type="ARBA" id="ARBA00022989"/>
    </source>
</evidence>
<dbReference type="PROSITE" id="PS50928">
    <property type="entry name" value="ABC_TM1"/>
    <property type="match status" value="1"/>
</dbReference>
<evidence type="ECO:0000256" key="4">
    <source>
        <dbReference type="ARBA" id="ARBA00022692"/>
    </source>
</evidence>
<dbReference type="EMBL" id="JAFFJS010000001">
    <property type="protein sequence ID" value="MBM9432410.1"/>
    <property type="molecule type" value="Genomic_DNA"/>
</dbReference>
<keyword evidence="2 7" id="KW-0813">Transport</keyword>
<dbReference type="PANTHER" id="PTHR30151">
    <property type="entry name" value="ALKANE SULFONATE ABC TRANSPORTER-RELATED, MEMBRANE SUBUNIT"/>
    <property type="match status" value="1"/>
</dbReference>
<organism evidence="9 10">
    <name type="scientific">Flaviflexus equikiangi</name>
    <dbReference type="NCBI Taxonomy" id="2758573"/>
    <lineage>
        <taxon>Bacteria</taxon>
        <taxon>Bacillati</taxon>
        <taxon>Actinomycetota</taxon>
        <taxon>Actinomycetes</taxon>
        <taxon>Actinomycetales</taxon>
        <taxon>Actinomycetaceae</taxon>
        <taxon>Flaviflexus</taxon>
    </lineage>
</organism>
<keyword evidence="6 7" id="KW-0472">Membrane</keyword>
<name>A0ABS2TCN0_9ACTO</name>
<reference evidence="10" key="1">
    <citation type="submission" date="2021-02" db="EMBL/GenBank/DDBJ databases">
        <title>Leucobacter sp. CX169.</title>
        <authorList>
            <person name="Cheng Y."/>
        </authorList>
    </citation>
    <scope>NUCLEOTIDE SEQUENCE [LARGE SCALE GENOMIC DNA]</scope>
    <source>
        <strain evidence="10">JY899</strain>
    </source>
</reference>
<keyword evidence="5 7" id="KW-1133">Transmembrane helix</keyword>
<proteinExistence type="inferred from homology"/>
<dbReference type="SUPFAM" id="SSF161098">
    <property type="entry name" value="MetI-like"/>
    <property type="match status" value="1"/>
</dbReference>
<accession>A0ABS2TCN0</accession>
<feature type="transmembrane region" description="Helical" evidence="7">
    <location>
        <begin position="101"/>
        <end position="123"/>
    </location>
</feature>
<keyword evidence="10" id="KW-1185">Reference proteome</keyword>
<gene>
    <name evidence="9" type="ORF">JVW63_01615</name>
</gene>
<evidence type="ECO:0000256" key="7">
    <source>
        <dbReference type="RuleBase" id="RU363032"/>
    </source>
</evidence>
<keyword evidence="3" id="KW-1003">Cell membrane</keyword>
<dbReference type="InterPro" id="IPR000515">
    <property type="entry name" value="MetI-like"/>
</dbReference>
<evidence type="ECO:0000256" key="6">
    <source>
        <dbReference type="ARBA" id="ARBA00023136"/>
    </source>
</evidence>
<evidence type="ECO:0000256" key="2">
    <source>
        <dbReference type="ARBA" id="ARBA00022448"/>
    </source>
</evidence>
<comment type="similarity">
    <text evidence="7">Belongs to the binding-protein-dependent transport system permease family.</text>
</comment>
<evidence type="ECO:0000259" key="8">
    <source>
        <dbReference type="PROSITE" id="PS50928"/>
    </source>
</evidence>
<dbReference type="RefSeq" id="WP_182172360.1">
    <property type="nucleotide sequence ID" value="NZ_CP059676.1"/>
</dbReference>
<protein>
    <submittedName>
        <fullName evidence="9">ABC transporter permease</fullName>
    </submittedName>
</protein>
<evidence type="ECO:0000313" key="9">
    <source>
        <dbReference type="EMBL" id="MBM9432410.1"/>
    </source>
</evidence>
<evidence type="ECO:0000256" key="3">
    <source>
        <dbReference type="ARBA" id="ARBA00022475"/>
    </source>
</evidence>
<keyword evidence="4 7" id="KW-0812">Transmembrane</keyword>
<feature type="transmembrane region" description="Helical" evidence="7">
    <location>
        <begin position="193"/>
        <end position="213"/>
    </location>
</feature>
<dbReference type="PANTHER" id="PTHR30151:SF25">
    <property type="entry name" value="TAURINE TRANSPORT SYSTEM PERMEASE PROTEIN TAUC"/>
    <property type="match status" value="1"/>
</dbReference>
<comment type="caution">
    <text evidence="9">The sequence shown here is derived from an EMBL/GenBank/DDBJ whole genome shotgun (WGS) entry which is preliminary data.</text>
</comment>
<dbReference type="InterPro" id="IPR035906">
    <property type="entry name" value="MetI-like_sf"/>
</dbReference>
<evidence type="ECO:0000256" key="1">
    <source>
        <dbReference type="ARBA" id="ARBA00004651"/>
    </source>
</evidence>
<feature type="transmembrane region" description="Helical" evidence="7">
    <location>
        <begin position="225"/>
        <end position="246"/>
    </location>
</feature>
<comment type="subcellular location">
    <subcellularLocation>
        <location evidence="1 7">Cell membrane</location>
        <topology evidence="1 7">Multi-pass membrane protein</topology>
    </subcellularLocation>
</comment>
<feature type="domain" description="ABC transmembrane type-1" evidence="8">
    <location>
        <begin position="63"/>
        <end position="247"/>
    </location>
</feature>